<name>A0NUT7_ROSAI</name>
<sequence length="45" mass="5131">MINLDTELKFETFGMFELLIEPKESAFISHLGQGLARTTPMRSET</sequence>
<accession>A0NUT7</accession>
<dbReference type="Proteomes" id="UP000004848">
    <property type="component" value="Unassembled WGS sequence"/>
</dbReference>
<protein>
    <submittedName>
        <fullName evidence="1">Uncharacterized protein</fullName>
    </submittedName>
</protein>
<evidence type="ECO:0000313" key="1">
    <source>
        <dbReference type="EMBL" id="EAV43689.1"/>
    </source>
</evidence>
<dbReference type="EMBL" id="AAUW01000009">
    <property type="protein sequence ID" value="EAV43689.1"/>
    <property type="molecule type" value="Genomic_DNA"/>
</dbReference>
<organism evidence="1 2">
    <name type="scientific">Roseibium aggregatum (strain ATCC 25650 / DSM 13394 / JCM 20685 / NBRC 16684 / NCIMB 2208 / IAM 12614 / B1)</name>
    <name type="common">Stappia aggregata</name>
    <dbReference type="NCBI Taxonomy" id="384765"/>
    <lineage>
        <taxon>Bacteria</taxon>
        <taxon>Pseudomonadati</taxon>
        <taxon>Pseudomonadota</taxon>
        <taxon>Alphaproteobacteria</taxon>
        <taxon>Hyphomicrobiales</taxon>
        <taxon>Stappiaceae</taxon>
        <taxon>Roseibium</taxon>
    </lineage>
</organism>
<comment type="caution">
    <text evidence="1">The sequence shown here is derived from an EMBL/GenBank/DDBJ whole genome shotgun (WGS) entry which is preliminary data.</text>
</comment>
<evidence type="ECO:0000313" key="2">
    <source>
        <dbReference type="Proteomes" id="UP000004848"/>
    </source>
</evidence>
<dbReference type="AlphaFoldDB" id="A0NUT7"/>
<gene>
    <name evidence="1" type="ORF">SIAM614_03391</name>
</gene>
<proteinExistence type="predicted"/>
<reference evidence="1 2" key="1">
    <citation type="submission" date="2006-05" db="EMBL/GenBank/DDBJ databases">
        <authorList>
            <person name="King G."/>
            <person name="Ferriera S."/>
            <person name="Johnson J."/>
            <person name="Kravitz S."/>
            <person name="Beeson K."/>
            <person name="Sutton G."/>
            <person name="Rogers Y.-H."/>
            <person name="Friedman R."/>
            <person name="Frazier M."/>
            <person name="Venter J.C."/>
        </authorList>
    </citation>
    <scope>NUCLEOTIDE SEQUENCE [LARGE SCALE GENOMIC DNA]</scope>
    <source>
        <strain evidence="2">ATCC 25650 / DSM 13394 / JCM 20685 / NBRC 16684 / NCIMB 2208 / IAM 12614 / B1</strain>
    </source>
</reference>